<protein>
    <submittedName>
        <fullName evidence="2">Uncharacterized protein</fullName>
    </submittedName>
</protein>
<proteinExistence type="predicted"/>
<accession>A0A0F9FI35</accession>
<reference evidence="2" key="1">
    <citation type="journal article" date="2015" name="Nature">
        <title>Complex archaea that bridge the gap between prokaryotes and eukaryotes.</title>
        <authorList>
            <person name="Spang A."/>
            <person name="Saw J.H."/>
            <person name="Jorgensen S.L."/>
            <person name="Zaremba-Niedzwiedzka K."/>
            <person name="Martijn J."/>
            <person name="Lind A.E."/>
            <person name="van Eijk R."/>
            <person name="Schleper C."/>
            <person name="Guy L."/>
            <person name="Ettema T.J."/>
        </authorList>
    </citation>
    <scope>NUCLEOTIDE SEQUENCE</scope>
</reference>
<name>A0A0F9FI35_9ZZZZ</name>
<dbReference type="AlphaFoldDB" id="A0A0F9FI35"/>
<comment type="caution">
    <text evidence="2">The sequence shown here is derived from an EMBL/GenBank/DDBJ whole genome shotgun (WGS) entry which is preliminary data.</text>
</comment>
<sequence>MLRLPLFAMRIELLAELADEDDVDDPGPEEPPETPVSRPGDLWILGNHRLLCGDSTNADDIIQWDQTELQFDAGTANGTIAFGKSTATDVQGPV</sequence>
<feature type="region of interest" description="Disordered" evidence="1">
    <location>
        <begin position="18"/>
        <end position="40"/>
    </location>
</feature>
<evidence type="ECO:0000256" key="1">
    <source>
        <dbReference type="SAM" id="MobiDB-lite"/>
    </source>
</evidence>
<dbReference type="EMBL" id="LAZR01030338">
    <property type="protein sequence ID" value="KKL56910.1"/>
    <property type="molecule type" value="Genomic_DNA"/>
</dbReference>
<feature type="compositionally biased region" description="Acidic residues" evidence="1">
    <location>
        <begin position="18"/>
        <end position="32"/>
    </location>
</feature>
<organism evidence="2">
    <name type="scientific">marine sediment metagenome</name>
    <dbReference type="NCBI Taxonomy" id="412755"/>
    <lineage>
        <taxon>unclassified sequences</taxon>
        <taxon>metagenomes</taxon>
        <taxon>ecological metagenomes</taxon>
    </lineage>
</organism>
<evidence type="ECO:0000313" key="2">
    <source>
        <dbReference type="EMBL" id="KKL56910.1"/>
    </source>
</evidence>
<gene>
    <name evidence="2" type="ORF">LCGC14_2240660</name>
</gene>